<accession>A0A4R1BI14</accession>
<dbReference type="PANTHER" id="PTHR43649">
    <property type="entry name" value="ARABINOSE-BINDING PROTEIN-RELATED"/>
    <property type="match status" value="1"/>
</dbReference>
<gene>
    <name evidence="1" type="ORF">E0L93_09350</name>
</gene>
<dbReference type="CDD" id="cd14748">
    <property type="entry name" value="PBP2_UgpB"/>
    <property type="match status" value="1"/>
</dbReference>
<protein>
    <submittedName>
        <fullName evidence="1">ABC transporter substrate-binding protein</fullName>
    </submittedName>
</protein>
<dbReference type="PANTHER" id="PTHR43649:SF12">
    <property type="entry name" value="DIACETYLCHITOBIOSE BINDING PROTEIN DASA"/>
    <property type="match status" value="1"/>
</dbReference>
<dbReference type="InterPro" id="IPR050490">
    <property type="entry name" value="Bact_solute-bd_prot1"/>
</dbReference>
<reference evidence="1 2" key="1">
    <citation type="submission" date="2019-03" db="EMBL/GenBank/DDBJ databases">
        <title>Whole genome sequence of a novel Rubrobacter taiwanensis strain, isolated from Yellowstone National Park.</title>
        <authorList>
            <person name="Freed S."/>
            <person name="Ramaley R.F."/>
            <person name="Kyndt J.A."/>
        </authorList>
    </citation>
    <scope>NUCLEOTIDE SEQUENCE [LARGE SCALE GENOMIC DNA]</scope>
    <source>
        <strain evidence="1 2">Yellowstone</strain>
    </source>
</reference>
<name>A0A4R1BI14_9ACTN</name>
<dbReference type="SUPFAM" id="SSF53850">
    <property type="entry name" value="Periplasmic binding protein-like II"/>
    <property type="match status" value="1"/>
</dbReference>
<proteinExistence type="predicted"/>
<dbReference type="RefSeq" id="WP_132691195.1">
    <property type="nucleotide sequence ID" value="NZ_SKBU01000015.1"/>
</dbReference>
<evidence type="ECO:0000313" key="2">
    <source>
        <dbReference type="Proteomes" id="UP000295244"/>
    </source>
</evidence>
<dbReference type="PROSITE" id="PS51257">
    <property type="entry name" value="PROKAR_LIPOPROTEIN"/>
    <property type="match status" value="1"/>
</dbReference>
<dbReference type="Pfam" id="PF01547">
    <property type="entry name" value="SBP_bac_1"/>
    <property type="match status" value="1"/>
</dbReference>
<comment type="caution">
    <text evidence="1">The sequence shown here is derived from an EMBL/GenBank/DDBJ whole genome shotgun (WGS) entry which is preliminary data.</text>
</comment>
<keyword evidence="2" id="KW-1185">Reference proteome</keyword>
<dbReference type="InterPro" id="IPR006059">
    <property type="entry name" value="SBP"/>
</dbReference>
<dbReference type="OrthoDB" id="7937990at2"/>
<evidence type="ECO:0000313" key="1">
    <source>
        <dbReference type="EMBL" id="TCJ16900.1"/>
    </source>
</evidence>
<dbReference type="EMBL" id="SKBU01000015">
    <property type="protein sequence ID" value="TCJ16900.1"/>
    <property type="molecule type" value="Genomic_DNA"/>
</dbReference>
<organism evidence="1 2">
    <name type="scientific">Rubrobacter taiwanensis</name>
    <dbReference type="NCBI Taxonomy" id="185139"/>
    <lineage>
        <taxon>Bacteria</taxon>
        <taxon>Bacillati</taxon>
        <taxon>Actinomycetota</taxon>
        <taxon>Rubrobacteria</taxon>
        <taxon>Rubrobacterales</taxon>
        <taxon>Rubrobacteraceae</taxon>
        <taxon>Rubrobacter</taxon>
    </lineage>
</organism>
<dbReference type="Proteomes" id="UP000295244">
    <property type="component" value="Unassembled WGS sequence"/>
</dbReference>
<dbReference type="Gene3D" id="3.40.190.10">
    <property type="entry name" value="Periplasmic binding protein-like II"/>
    <property type="match status" value="1"/>
</dbReference>
<sequence>MMREVRGNILWIVLPAMLAMTLLLVACGGGGDRGEEAVPEGGEVLTGGEGDPDAEEVVFWIPSIFNEVDTESITGIVESFNEENPDIRVTMVRVPGDETDTAKLMTAVRGGVGPDVYLLDRFTVAQRAADGVLQDLGGFMEEGLADQYLEFAWSEVMFDGRPYALPFDTDVRALFYRKDLLEEAGVDPAELDPGNGLITIERLNEIAARVDETDNSGAYTRMGMVPWIDQGWHYTWGFVYGGEFFDPQSCEVTPTHPGVVEGFRFMYDWAEEKDPARVQAFVDTYVPPDNPPSQHPLITGRVAMMVGVDAFISLIDRYAPDLDYGITYIPVPEEGQEPATWSGGWALVIPEGAEQPEAAYRFMEYMAGEEGQRVYVRETQHLPTLERLLDEDEIYAESHIFLKELLPISNNRPPLPVGAQYWDELTAAQEAVTLNRQHPEAALESVANRVQPRLEQFCPLEVG</sequence>
<dbReference type="AlphaFoldDB" id="A0A4R1BI14"/>